<proteinExistence type="predicted"/>
<dbReference type="EMBL" id="VSSQ01082460">
    <property type="protein sequence ID" value="MPN31073.1"/>
    <property type="molecule type" value="Genomic_DNA"/>
</dbReference>
<protein>
    <submittedName>
        <fullName evidence="2">Uncharacterized protein</fullName>
    </submittedName>
</protein>
<name>A0A645H5F3_9ZZZZ</name>
<comment type="caution">
    <text evidence="2">The sequence shown here is derived from an EMBL/GenBank/DDBJ whole genome shotgun (WGS) entry which is preliminary data.</text>
</comment>
<evidence type="ECO:0000256" key="1">
    <source>
        <dbReference type="SAM" id="MobiDB-lite"/>
    </source>
</evidence>
<reference evidence="2" key="1">
    <citation type="submission" date="2019-08" db="EMBL/GenBank/DDBJ databases">
        <authorList>
            <person name="Kucharzyk K."/>
            <person name="Murdoch R.W."/>
            <person name="Higgins S."/>
            <person name="Loffler F."/>
        </authorList>
    </citation>
    <scope>NUCLEOTIDE SEQUENCE</scope>
</reference>
<organism evidence="2">
    <name type="scientific">bioreactor metagenome</name>
    <dbReference type="NCBI Taxonomy" id="1076179"/>
    <lineage>
        <taxon>unclassified sequences</taxon>
        <taxon>metagenomes</taxon>
        <taxon>ecological metagenomes</taxon>
    </lineage>
</organism>
<feature type="region of interest" description="Disordered" evidence="1">
    <location>
        <begin position="79"/>
        <end position="104"/>
    </location>
</feature>
<dbReference type="AlphaFoldDB" id="A0A645H5F3"/>
<feature type="region of interest" description="Disordered" evidence="1">
    <location>
        <begin position="1"/>
        <end position="20"/>
    </location>
</feature>
<evidence type="ECO:0000313" key="2">
    <source>
        <dbReference type="EMBL" id="MPN31073.1"/>
    </source>
</evidence>
<gene>
    <name evidence="2" type="ORF">SDC9_178547</name>
</gene>
<sequence length="168" mass="17717">MPGVPGTRPSTASAGAVSLRSRSMMDRPTAMAIPISTSKAITPAAVRMARISSLRRNRATRRHSRRSISFRAAKITTAPSAAEGNAPITGPRKNRVARTQASDTTDASCVRLPIAAPRAVRLPLLLTGNPPDRPAAAFAAARARNSWSGSISRPCRVANERPVSTLSV</sequence>
<accession>A0A645H5F3</accession>